<dbReference type="InterPro" id="IPR009057">
    <property type="entry name" value="Homeodomain-like_sf"/>
</dbReference>
<evidence type="ECO:0000256" key="3">
    <source>
        <dbReference type="ARBA" id="ARBA00023163"/>
    </source>
</evidence>
<organism evidence="5 6">
    <name type="scientific">Neptunitalea chrysea</name>
    <dbReference type="NCBI Taxonomy" id="1647581"/>
    <lineage>
        <taxon>Bacteria</taxon>
        <taxon>Pseudomonadati</taxon>
        <taxon>Bacteroidota</taxon>
        <taxon>Flavobacteriia</taxon>
        <taxon>Flavobacteriales</taxon>
        <taxon>Flavobacteriaceae</taxon>
        <taxon>Neptunitalea</taxon>
    </lineage>
</organism>
<dbReference type="SUPFAM" id="SSF46689">
    <property type="entry name" value="Homeodomain-like"/>
    <property type="match status" value="1"/>
</dbReference>
<evidence type="ECO:0000256" key="1">
    <source>
        <dbReference type="ARBA" id="ARBA00023015"/>
    </source>
</evidence>
<dbReference type="EMBL" id="BRVP01000013">
    <property type="protein sequence ID" value="GLB52990.1"/>
    <property type="molecule type" value="Genomic_DNA"/>
</dbReference>
<dbReference type="AlphaFoldDB" id="A0A9W6B5L1"/>
<keyword evidence="6" id="KW-1185">Reference proteome</keyword>
<proteinExistence type="predicted"/>
<keyword evidence="1" id="KW-0805">Transcription regulation</keyword>
<evidence type="ECO:0000256" key="2">
    <source>
        <dbReference type="ARBA" id="ARBA00023125"/>
    </source>
</evidence>
<keyword evidence="3" id="KW-0804">Transcription</keyword>
<dbReference type="Pfam" id="PF20240">
    <property type="entry name" value="DUF6597"/>
    <property type="match status" value="1"/>
</dbReference>
<gene>
    <name evidence="5" type="ORF">NBRC110019_20300</name>
</gene>
<dbReference type="InterPro" id="IPR046532">
    <property type="entry name" value="DUF6597"/>
</dbReference>
<dbReference type="Pfam" id="PF12833">
    <property type="entry name" value="HTH_18"/>
    <property type="match status" value="1"/>
</dbReference>
<protein>
    <submittedName>
        <fullName evidence="5">AraC family transcriptional regulator</fullName>
    </submittedName>
</protein>
<dbReference type="SMART" id="SM00342">
    <property type="entry name" value="HTH_ARAC"/>
    <property type="match status" value="1"/>
</dbReference>
<dbReference type="Gene3D" id="1.10.10.60">
    <property type="entry name" value="Homeodomain-like"/>
    <property type="match status" value="1"/>
</dbReference>
<evidence type="ECO:0000313" key="6">
    <source>
        <dbReference type="Proteomes" id="UP001143545"/>
    </source>
</evidence>
<accession>A0A9W6B5L1</accession>
<dbReference type="InterPro" id="IPR018060">
    <property type="entry name" value="HTH_AraC"/>
</dbReference>
<sequence length="270" mass="31159">MQNVNIKVYNPEELSGIAERIWLIETNENPFTPIIVASNFINIFFPLDERGISINDVVSHKPLISGVMQKPFVLQMPPNCKFLSVRLYVYGLYPLADVYNITENGPEASEALETFYDSHKETFLSNDIEAILTLVRKELISKFCAKRARKTDLLKSFYEYIVNEVSGDIVSSFCKEKDINYINLNRLCTKVIGITPKKLERLVKFRKSLDYILKTNNSFTNIAINSGYFDQPHFVKEFKFFTGFTPTAFIKFLQQEALFDSKEVINFSTF</sequence>
<dbReference type="GO" id="GO:0003700">
    <property type="term" value="F:DNA-binding transcription factor activity"/>
    <property type="evidence" value="ECO:0007669"/>
    <property type="project" value="InterPro"/>
</dbReference>
<evidence type="ECO:0000259" key="4">
    <source>
        <dbReference type="PROSITE" id="PS01124"/>
    </source>
</evidence>
<reference evidence="5" key="1">
    <citation type="submission" date="2022-07" db="EMBL/GenBank/DDBJ databases">
        <title>Taxonomy of Novel Oxalotrophic and Methylotrophic Bacteria.</title>
        <authorList>
            <person name="Sahin N."/>
            <person name="Tani A."/>
        </authorList>
    </citation>
    <scope>NUCLEOTIDE SEQUENCE</scope>
    <source>
        <strain evidence="5">AM327</strain>
    </source>
</reference>
<dbReference type="RefSeq" id="WP_281754600.1">
    <property type="nucleotide sequence ID" value="NZ_BRVP01000013.1"/>
</dbReference>
<dbReference type="PANTHER" id="PTHR43280:SF2">
    <property type="entry name" value="HTH-TYPE TRANSCRIPTIONAL REGULATOR EXSA"/>
    <property type="match status" value="1"/>
</dbReference>
<dbReference type="PROSITE" id="PS01124">
    <property type="entry name" value="HTH_ARAC_FAMILY_2"/>
    <property type="match status" value="1"/>
</dbReference>
<dbReference type="Proteomes" id="UP001143545">
    <property type="component" value="Unassembled WGS sequence"/>
</dbReference>
<keyword evidence="2" id="KW-0238">DNA-binding</keyword>
<name>A0A9W6B5L1_9FLAO</name>
<dbReference type="GO" id="GO:0043565">
    <property type="term" value="F:sequence-specific DNA binding"/>
    <property type="evidence" value="ECO:0007669"/>
    <property type="project" value="InterPro"/>
</dbReference>
<feature type="domain" description="HTH araC/xylS-type" evidence="4">
    <location>
        <begin position="155"/>
        <end position="252"/>
    </location>
</feature>
<comment type="caution">
    <text evidence="5">The sequence shown here is derived from an EMBL/GenBank/DDBJ whole genome shotgun (WGS) entry which is preliminary data.</text>
</comment>
<dbReference type="PANTHER" id="PTHR43280">
    <property type="entry name" value="ARAC-FAMILY TRANSCRIPTIONAL REGULATOR"/>
    <property type="match status" value="1"/>
</dbReference>
<evidence type="ECO:0000313" key="5">
    <source>
        <dbReference type="EMBL" id="GLB52990.1"/>
    </source>
</evidence>